<dbReference type="PANTHER" id="PTHR43792">
    <property type="entry name" value="GNAT FAMILY, PUTATIVE (AFU_ORTHOLOGUE AFUA_3G00765)-RELATED-RELATED"/>
    <property type="match status" value="1"/>
</dbReference>
<protein>
    <submittedName>
        <fullName evidence="2">RimJ/RimL family protein N-acetyltransferase</fullName>
    </submittedName>
</protein>
<dbReference type="Gene3D" id="3.40.630.30">
    <property type="match status" value="1"/>
</dbReference>
<dbReference type="OrthoDB" id="6293260at2"/>
<dbReference type="RefSeq" id="WP_132310069.1">
    <property type="nucleotide sequence ID" value="NZ_SMAR01000008.1"/>
</dbReference>
<reference evidence="2 3" key="1">
    <citation type="submission" date="2019-03" db="EMBL/GenBank/DDBJ databases">
        <title>Freshwater and sediment microbial communities from various areas in North America, analyzing microbe dynamics in response to fracking.</title>
        <authorList>
            <person name="Lamendella R."/>
        </authorList>
    </citation>
    <scope>NUCLEOTIDE SEQUENCE [LARGE SCALE GENOMIC DNA]</scope>
    <source>
        <strain evidence="2 3">175.2</strain>
    </source>
</reference>
<sequence length="180" mass="20062">MAFPIPETVVTESARLSFSVFKPEDAVALSILHSDPEGERYLFRDGMLWSPDYAAGEITKWRKTFAERGYSKFKLIRKSDGAFIGRAGFGFDETHDVAELGYSIARAEWGKGYATEAAAHLARWFFETELASRFIAFAVPENQASVAVLRKIGMREIAPLSVKGIVCTAFELTNAVQRLK</sequence>
<dbReference type="InterPro" id="IPR000182">
    <property type="entry name" value="GNAT_dom"/>
</dbReference>
<dbReference type="EMBL" id="SMAR01000008">
    <property type="protein sequence ID" value="TCT40887.1"/>
    <property type="molecule type" value="Genomic_DNA"/>
</dbReference>
<keyword evidence="2" id="KW-0808">Transferase</keyword>
<dbReference type="InterPro" id="IPR051531">
    <property type="entry name" value="N-acetyltransferase"/>
</dbReference>
<dbReference type="PROSITE" id="PS51186">
    <property type="entry name" value="GNAT"/>
    <property type="match status" value="1"/>
</dbReference>
<dbReference type="InterPro" id="IPR016181">
    <property type="entry name" value="Acyl_CoA_acyltransferase"/>
</dbReference>
<organism evidence="2 3">
    <name type="scientific">Martelella mediterranea</name>
    <dbReference type="NCBI Taxonomy" id="293089"/>
    <lineage>
        <taxon>Bacteria</taxon>
        <taxon>Pseudomonadati</taxon>
        <taxon>Pseudomonadota</taxon>
        <taxon>Alphaproteobacteria</taxon>
        <taxon>Hyphomicrobiales</taxon>
        <taxon>Aurantimonadaceae</taxon>
        <taxon>Martelella</taxon>
    </lineage>
</organism>
<evidence type="ECO:0000259" key="1">
    <source>
        <dbReference type="PROSITE" id="PS51186"/>
    </source>
</evidence>
<name>A0A4R3NV28_9HYPH</name>
<proteinExistence type="predicted"/>
<dbReference type="Proteomes" id="UP000295097">
    <property type="component" value="Unassembled WGS sequence"/>
</dbReference>
<feature type="domain" description="N-acetyltransferase" evidence="1">
    <location>
        <begin position="16"/>
        <end position="177"/>
    </location>
</feature>
<evidence type="ECO:0000313" key="3">
    <source>
        <dbReference type="Proteomes" id="UP000295097"/>
    </source>
</evidence>
<dbReference type="Pfam" id="PF13302">
    <property type="entry name" value="Acetyltransf_3"/>
    <property type="match status" value="1"/>
</dbReference>
<dbReference type="SUPFAM" id="SSF55729">
    <property type="entry name" value="Acyl-CoA N-acyltransferases (Nat)"/>
    <property type="match status" value="1"/>
</dbReference>
<accession>A0A4R3NV28</accession>
<dbReference type="GO" id="GO:0016747">
    <property type="term" value="F:acyltransferase activity, transferring groups other than amino-acyl groups"/>
    <property type="evidence" value="ECO:0007669"/>
    <property type="project" value="InterPro"/>
</dbReference>
<dbReference type="PANTHER" id="PTHR43792:SF1">
    <property type="entry name" value="N-ACETYLTRANSFERASE DOMAIN-CONTAINING PROTEIN"/>
    <property type="match status" value="1"/>
</dbReference>
<keyword evidence="3" id="KW-1185">Reference proteome</keyword>
<gene>
    <name evidence="2" type="ORF">EDC90_100827</name>
</gene>
<dbReference type="AlphaFoldDB" id="A0A4R3NV28"/>
<evidence type="ECO:0000313" key="2">
    <source>
        <dbReference type="EMBL" id="TCT40887.1"/>
    </source>
</evidence>
<comment type="caution">
    <text evidence="2">The sequence shown here is derived from an EMBL/GenBank/DDBJ whole genome shotgun (WGS) entry which is preliminary data.</text>
</comment>